<dbReference type="PANTHER" id="PTHR22590">
    <property type="entry name" value="MYOSIN MOTOR DOMAIN-CONTAINING PROTEIN"/>
    <property type="match status" value="1"/>
</dbReference>
<feature type="compositionally biased region" description="Polar residues" evidence="3">
    <location>
        <begin position="454"/>
        <end position="465"/>
    </location>
</feature>
<feature type="coiled-coil region" evidence="2">
    <location>
        <begin position="249"/>
        <end position="276"/>
    </location>
</feature>
<dbReference type="InterPro" id="IPR052318">
    <property type="entry name" value="CellDiv_DevSignal_Domain"/>
</dbReference>
<keyword evidence="1" id="KW-0677">Repeat</keyword>
<protein>
    <submittedName>
        <fullName evidence="4">IQ motif containing E</fullName>
    </submittedName>
</protein>
<evidence type="ECO:0000256" key="1">
    <source>
        <dbReference type="ARBA" id="ARBA00022737"/>
    </source>
</evidence>
<feature type="region of interest" description="Disordered" evidence="3">
    <location>
        <begin position="377"/>
        <end position="472"/>
    </location>
</feature>
<evidence type="ECO:0000313" key="4">
    <source>
        <dbReference type="Ensembl" id="ENSBIXP00005036721.1"/>
    </source>
</evidence>
<dbReference type="PANTHER" id="PTHR22590:SF3">
    <property type="entry name" value="IQ DOMAIN-CONTAINING PROTEIN E"/>
    <property type="match status" value="1"/>
</dbReference>
<dbReference type="Proteomes" id="UP000429181">
    <property type="component" value="Chromosome 25"/>
</dbReference>
<accession>A0A4W2I3D9</accession>
<evidence type="ECO:0000256" key="3">
    <source>
        <dbReference type="SAM" id="MobiDB-lite"/>
    </source>
</evidence>
<keyword evidence="2" id="KW-0175">Coiled coil</keyword>
<feature type="compositionally biased region" description="Low complexity" evidence="3">
    <location>
        <begin position="318"/>
        <end position="333"/>
    </location>
</feature>
<dbReference type="Ensembl" id="ENSBIXT00005024677.1">
    <property type="protein sequence ID" value="ENSBIXP00005036721.1"/>
    <property type="gene ID" value="ENSBIXG00005002974.1"/>
</dbReference>
<dbReference type="Gene3D" id="1.20.5.190">
    <property type="match status" value="1"/>
</dbReference>
<dbReference type="SUPFAM" id="SSF52540">
    <property type="entry name" value="P-loop containing nucleoside triphosphate hydrolases"/>
    <property type="match status" value="1"/>
</dbReference>
<feature type="compositionally biased region" description="Basic and acidic residues" evidence="3">
    <location>
        <begin position="377"/>
        <end position="417"/>
    </location>
</feature>
<dbReference type="AlphaFoldDB" id="A0A4W2I3D9"/>
<feature type="region of interest" description="Disordered" evidence="3">
    <location>
        <begin position="516"/>
        <end position="553"/>
    </location>
</feature>
<evidence type="ECO:0000256" key="2">
    <source>
        <dbReference type="SAM" id="Coils"/>
    </source>
</evidence>
<reference evidence="4" key="2">
    <citation type="submission" date="2025-08" db="UniProtKB">
        <authorList>
            <consortium name="Ensembl"/>
        </authorList>
    </citation>
    <scope>IDENTIFICATION</scope>
</reference>
<feature type="region of interest" description="Disordered" evidence="3">
    <location>
        <begin position="1"/>
        <end position="55"/>
    </location>
</feature>
<dbReference type="PROSITE" id="PS50096">
    <property type="entry name" value="IQ"/>
    <property type="match status" value="2"/>
</dbReference>
<dbReference type="InterPro" id="IPR000048">
    <property type="entry name" value="IQ_motif_EF-hand-BS"/>
</dbReference>
<name>A0A4W2I3D9_BOBOX</name>
<feature type="compositionally biased region" description="Pro residues" evidence="3">
    <location>
        <begin position="587"/>
        <end position="608"/>
    </location>
</feature>
<organism evidence="4 5">
    <name type="scientific">Bos indicus x Bos taurus</name>
    <name type="common">Hybrid cattle</name>
    <dbReference type="NCBI Taxonomy" id="30522"/>
    <lineage>
        <taxon>Eukaryota</taxon>
        <taxon>Metazoa</taxon>
        <taxon>Chordata</taxon>
        <taxon>Craniata</taxon>
        <taxon>Vertebrata</taxon>
        <taxon>Euteleostomi</taxon>
        <taxon>Mammalia</taxon>
        <taxon>Eutheria</taxon>
        <taxon>Laurasiatheria</taxon>
        <taxon>Artiodactyla</taxon>
        <taxon>Ruminantia</taxon>
        <taxon>Pecora</taxon>
        <taxon>Bovidae</taxon>
        <taxon>Bovinae</taxon>
        <taxon>Bos</taxon>
    </lineage>
</organism>
<dbReference type="GeneTree" id="ENSGT00940000156018"/>
<dbReference type="Pfam" id="PF00612">
    <property type="entry name" value="IQ"/>
    <property type="match status" value="2"/>
</dbReference>
<feature type="region of interest" description="Disordered" evidence="3">
    <location>
        <begin position="305"/>
        <end position="336"/>
    </location>
</feature>
<dbReference type="CDD" id="cd23767">
    <property type="entry name" value="IQCD"/>
    <property type="match status" value="1"/>
</dbReference>
<evidence type="ECO:0000313" key="5">
    <source>
        <dbReference type="Proteomes" id="UP000429181"/>
    </source>
</evidence>
<dbReference type="InterPro" id="IPR027417">
    <property type="entry name" value="P-loop_NTPase"/>
</dbReference>
<feature type="coiled-coil region" evidence="2">
    <location>
        <begin position="112"/>
        <end position="194"/>
    </location>
</feature>
<proteinExistence type="predicted"/>
<sequence length="646" mass="71814">MSQGTAEPASETGDDSLSAITFDSDSDTKAKKKSFHKPPPTSLKSPYHSKPRKVASWRSLRTAASMPLGGRMSLTPQKLCLGSSKQGYVPGNPVYREKEDMYDEIIELKKSLNMQKSDVDLMRTKLRRLEEENSRKDRQIEQLLDASRGPDFVRTLAEKRPDAGWVINGLKQRVLKLEQQCKEKDNIINKLQTDVKTTNLEEMRIAMETYYEEIHRLHGLLASSEMTGKRPPVEKKIGLKRQKKMSSALLSLSRSVQELTEENQSLKEDLDRMLSNSPTASKIKGYTDWSKPRLVRRIAELEKKLSSMESPKPQASEAARSTSLTPSASSPTLHLQENERLHGAVKSLKGERSALHTQLQERDLEVKQLLQTKAELEKELESMKEGERERREREKALREEVQTLTRKFQELEGSKKDEEDEPVAAAPQTHEEPSQPPSPTASPSKPDAEPDWNQGGSSWPPSTCSEGRRDEAARVLQRRWKGYQRQKERALLDEAATVLQAAFRGHLARARLLSRAACVSEPPRVPSPPTQDSPEPRIPSPAAQAEGDPWQEEAVTIIQSAFRAHLARARHSDPGPGASTAAVPDRPAQPPPRAPCSPPCPAAGPEPPVSVLQPMAPAPAEDVNSDDSDEIVLAPSLPTRKSACLP</sequence>
<feature type="region of interest" description="Disordered" evidence="3">
    <location>
        <begin position="565"/>
        <end position="646"/>
    </location>
</feature>
<dbReference type="SMART" id="SM00015">
    <property type="entry name" value="IQ"/>
    <property type="match status" value="3"/>
</dbReference>
<gene>
    <name evidence="4" type="primary">IQCE</name>
</gene>
<feature type="compositionally biased region" description="Pro residues" evidence="3">
    <location>
        <begin position="523"/>
        <end position="539"/>
    </location>
</feature>
<reference evidence="4 5" key="1">
    <citation type="submission" date="2018-11" db="EMBL/GenBank/DDBJ databases">
        <title>Haplotype-resolved cattle genomes.</title>
        <authorList>
            <person name="Low W.Y."/>
            <person name="Tearle R."/>
            <person name="Bickhart D.M."/>
            <person name="Rosen B.D."/>
            <person name="Koren S."/>
            <person name="Rhie A."/>
            <person name="Hiendleder S."/>
            <person name="Phillippy A.M."/>
            <person name="Smith T.P.L."/>
            <person name="Williams J.L."/>
        </authorList>
    </citation>
    <scope>NUCLEOTIDE SEQUENCE [LARGE SCALE GENOMIC DNA]</scope>
</reference>